<name>A0A1I2T562_9ACTN</name>
<reference evidence="1 2" key="1">
    <citation type="submission" date="2016-10" db="EMBL/GenBank/DDBJ databases">
        <authorList>
            <person name="de Groot N.N."/>
        </authorList>
    </citation>
    <scope>NUCLEOTIDE SEQUENCE [LARGE SCALE GENOMIC DNA]</scope>
    <source>
        <strain evidence="1 2">OK461</strain>
    </source>
</reference>
<organism evidence="1 2">
    <name type="scientific">Streptomyces mirabilis</name>
    <dbReference type="NCBI Taxonomy" id="68239"/>
    <lineage>
        <taxon>Bacteria</taxon>
        <taxon>Bacillati</taxon>
        <taxon>Actinomycetota</taxon>
        <taxon>Actinomycetes</taxon>
        <taxon>Kitasatosporales</taxon>
        <taxon>Streptomycetaceae</taxon>
        <taxon>Streptomyces</taxon>
    </lineage>
</organism>
<dbReference type="EMBL" id="FONR01000023">
    <property type="protein sequence ID" value="SFG57606.1"/>
    <property type="molecule type" value="Genomic_DNA"/>
</dbReference>
<accession>A0A1I2T562</accession>
<gene>
    <name evidence="1" type="ORF">SAMN02787118_12334</name>
</gene>
<evidence type="ECO:0000313" key="2">
    <source>
        <dbReference type="Proteomes" id="UP000181942"/>
    </source>
</evidence>
<dbReference type="Proteomes" id="UP000181942">
    <property type="component" value="Unassembled WGS sequence"/>
</dbReference>
<evidence type="ECO:0000313" key="1">
    <source>
        <dbReference type="EMBL" id="SFG57606.1"/>
    </source>
</evidence>
<sequence>MIGTDARVRELNLCRHYFDLVAAGAKTIEVGEWPARSLRVPSRRR</sequence>
<dbReference type="AlphaFoldDB" id="A0A1I2T562"/>
<proteinExistence type="predicted"/>
<protein>
    <submittedName>
        <fullName evidence="1">Uncharacterized protein</fullName>
    </submittedName>
</protein>